<comment type="caution">
    <text evidence="2">The sequence shown here is derived from an EMBL/GenBank/DDBJ whole genome shotgun (WGS) entry which is preliminary data.</text>
</comment>
<dbReference type="Pfam" id="PF01425">
    <property type="entry name" value="Amidase"/>
    <property type="match status" value="1"/>
</dbReference>
<gene>
    <name evidence="2" type="ORF">FB45DRAFT_925644</name>
</gene>
<proteinExistence type="predicted"/>
<protein>
    <submittedName>
        <fullName evidence="2">Amidase signature domain-containing protein</fullName>
    </submittedName>
</protein>
<dbReference type="InterPro" id="IPR023631">
    <property type="entry name" value="Amidase_dom"/>
</dbReference>
<dbReference type="InterPro" id="IPR036928">
    <property type="entry name" value="AS_sf"/>
</dbReference>
<evidence type="ECO:0000259" key="1">
    <source>
        <dbReference type="Pfam" id="PF01425"/>
    </source>
</evidence>
<dbReference type="Gene3D" id="3.90.1300.10">
    <property type="entry name" value="Amidase signature (AS) domain"/>
    <property type="match status" value="1"/>
</dbReference>
<reference evidence="2" key="1">
    <citation type="submission" date="2023-03" db="EMBL/GenBank/DDBJ databases">
        <title>Massive genome expansion in bonnet fungi (Mycena s.s.) driven by repeated elements and novel gene families across ecological guilds.</title>
        <authorList>
            <consortium name="Lawrence Berkeley National Laboratory"/>
            <person name="Harder C.B."/>
            <person name="Miyauchi S."/>
            <person name="Viragh M."/>
            <person name="Kuo A."/>
            <person name="Thoen E."/>
            <person name="Andreopoulos B."/>
            <person name="Lu D."/>
            <person name="Skrede I."/>
            <person name="Drula E."/>
            <person name="Henrissat B."/>
            <person name="Morin E."/>
            <person name="Kohler A."/>
            <person name="Barry K."/>
            <person name="LaButti K."/>
            <person name="Morin E."/>
            <person name="Salamov A."/>
            <person name="Lipzen A."/>
            <person name="Mereny Z."/>
            <person name="Hegedus B."/>
            <person name="Baldrian P."/>
            <person name="Stursova M."/>
            <person name="Weitz H."/>
            <person name="Taylor A."/>
            <person name="Grigoriev I.V."/>
            <person name="Nagy L.G."/>
            <person name="Martin F."/>
            <person name="Kauserud H."/>
        </authorList>
    </citation>
    <scope>NUCLEOTIDE SEQUENCE</scope>
    <source>
        <strain evidence="2">9284</strain>
    </source>
</reference>
<accession>A0AAD7BKF1</accession>
<sequence>MSYRLSDASEFLSSGATVHDYVSSLLARIEARDADVQGSVLAQARELDRVPLDKRGPLHGVPIGVKDIFLTKDMPTQHNSAIYENDAPAVDAALISLLRSAGALILGKTTTTEFAHGIHTDTRTPRTPGGSSSGSGAAVGDFQVPIALGTQTIGSIIRPASFNGVFGIKPTWGSISREGAKICSVNFDTMGFLARSVADLELLADVVGLEDDAKPITPFKLDGARFAVCKTHVWSQAGPGTVNALALGIKLLREHGASVEELDLPEEFASVTKSHLTVFQCDAKTTFMNEYIAAKDKLDPVLVGFVENQFTHRQHLEGLDNLAQLRPKIDLIASGYDAILTPSVVDEAPESLATTGNSIFCGMWTALHVPVVNVPGFVGDHGMPIGLSLVSARYTDRHLLRVAAAVAPVFEGGGWKPSV</sequence>
<evidence type="ECO:0000313" key="3">
    <source>
        <dbReference type="Proteomes" id="UP001221142"/>
    </source>
</evidence>
<dbReference type="SUPFAM" id="SSF75304">
    <property type="entry name" value="Amidase signature (AS) enzymes"/>
    <property type="match status" value="1"/>
</dbReference>
<dbReference type="Proteomes" id="UP001221142">
    <property type="component" value="Unassembled WGS sequence"/>
</dbReference>
<organism evidence="2 3">
    <name type="scientific">Roridomyces roridus</name>
    <dbReference type="NCBI Taxonomy" id="1738132"/>
    <lineage>
        <taxon>Eukaryota</taxon>
        <taxon>Fungi</taxon>
        <taxon>Dikarya</taxon>
        <taxon>Basidiomycota</taxon>
        <taxon>Agaricomycotina</taxon>
        <taxon>Agaricomycetes</taxon>
        <taxon>Agaricomycetidae</taxon>
        <taxon>Agaricales</taxon>
        <taxon>Marasmiineae</taxon>
        <taxon>Mycenaceae</taxon>
        <taxon>Roridomyces</taxon>
    </lineage>
</organism>
<evidence type="ECO:0000313" key="2">
    <source>
        <dbReference type="EMBL" id="KAJ7623426.1"/>
    </source>
</evidence>
<name>A0AAD7BKF1_9AGAR</name>
<dbReference type="PANTHER" id="PTHR42678">
    <property type="entry name" value="AMIDASE"/>
    <property type="match status" value="1"/>
</dbReference>
<feature type="domain" description="Amidase" evidence="1">
    <location>
        <begin position="24"/>
        <end position="400"/>
    </location>
</feature>
<dbReference type="EMBL" id="JARKIF010000014">
    <property type="protein sequence ID" value="KAJ7623426.1"/>
    <property type="molecule type" value="Genomic_DNA"/>
</dbReference>
<dbReference type="AlphaFoldDB" id="A0AAD7BKF1"/>
<keyword evidence="3" id="KW-1185">Reference proteome</keyword>
<dbReference type="PANTHER" id="PTHR42678:SF2">
    <property type="entry name" value="AMIDASE FAMILY PROTEIN (AFU_ORTHOLOGUE AFUA_6G14410)"/>
    <property type="match status" value="1"/>
</dbReference>